<protein>
    <submittedName>
        <fullName evidence="9">Peptide ABC transporter ATP-binding protein</fullName>
    </submittedName>
</protein>
<accession>A0A2W5ZNA8</accession>
<evidence type="ECO:0000256" key="1">
    <source>
        <dbReference type="ARBA" id="ARBA00004370"/>
    </source>
</evidence>
<sequence length="60" mass="6008">MSSPILAAEDLQTQFPAGSGVVRAVDGVSLHIGAGEMVGLVGESGCGKTMLALSILRLVP</sequence>
<comment type="subcellular location">
    <subcellularLocation>
        <location evidence="1">Membrane</location>
    </subcellularLocation>
</comment>
<dbReference type="InterPro" id="IPR027417">
    <property type="entry name" value="P-loop_NTPase"/>
</dbReference>
<dbReference type="GO" id="GO:0005524">
    <property type="term" value="F:ATP binding"/>
    <property type="evidence" value="ECO:0007669"/>
    <property type="project" value="UniProtKB-KW"/>
</dbReference>
<evidence type="ECO:0000256" key="4">
    <source>
        <dbReference type="ARBA" id="ARBA00022475"/>
    </source>
</evidence>
<evidence type="ECO:0000256" key="7">
    <source>
        <dbReference type="ARBA" id="ARBA00023136"/>
    </source>
</evidence>
<evidence type="ECO:0000313" key="10">
    <source>
        <dbReference type="Proteomes" id="UP000248724"/>
    </source>
</evidence>
<feature type="non-terminal residue" evidence="9">
    <location>
        <position position="60"/>
    </location>
</feature>
<name>A0A2W5ZNA8_9BACT</name>
<reference evidence="9 10" key="1">
    <citation type="journal article" date="2017" name="Nature">
        <title>Atmospheric trace gases support primary production in Antarctic desert surface soil.</title>
        <authorList>
            <person name="Ji M."/>
            <person name="Greening C."/>
            <person name="Vanwonterghem I."/>
            <person name="Carere C.R."/>
            <person name="Bay S.K."/>
            <person name="Steen J.A."/>
            <person name="Montgomery K."/>
            <person name="Lines T."/>
            <person name="Beardall J."/>
            <person name="van Dorst J."/>
            <person name="Snape I."/>
            <person name="Stott M.B."/>
            <person name="Hugenholtz P."/>
            <person name="Ferrari B.C."/>
        </authorList>
    </citation>
    <scope>NUCLEOTIDE SEQUENCE [LARGE SCALE GENOMIC DNA]</scope>
    <source>
        <strain evidence="9">RRmetagenome_bin12</strain>
    </source>
</reference>
<dbReference type="InterPro" id="IPR003439">
    <property type="entry name" value="ABC_transporter-like_ATP-bd"/>
</dbReference>
<evidence type="ECO:0000256" key="2">
    <source>
        <dbReference type="ARBA" id="ARBA00005417"/>
    </source>
</evidence>
<keyword evidence="4" id="KW-1003">Cell membrane</keyword>
<evidence type="ECO:0000259" key="8">
    <source>
        <dbReference type="Pfam" id="PF00005"/>
    </source>
</evidence>
<dbReference type="PANTHER" id="PTHR43297:SF14">
    <property type="entry name" value="ATPASE AAA-TYPE CORE DOMAIN-CONTAINING PROTEIN"/>
    <property type="match status" value="1"/>
</dbReference>
<keyword evidence="3" id="KW-0813">Transport</keyword>
<dbReference type="Gene3D" id="3.40.50.300">
    <property type="entry name" value="P-loop containing nucleotide triphosphate hydrolases"/>
    <property type="match status" value="1"/>
</dbReference>
<evidence type="ECO:0000256" key="3">
    <source>
        <dbReference type="ARBA" id="ARBA00022448"/>
    </source>
</evidence>
<keyword evidence="9" id="KW-0547">Nucleotide-binding</keyword>
<dbReference type="AlphaFoldDB" id="A0A2W5ZNA8"/>
<evidence type="ECO:0000256" key="5">
    <source>
        <dbReference type="ARBA" id="ARBA00022519"/>
    </source>
</evidence>
<dbReference type="Proteomes" id="UP000248724">
    <property type="component" value="Unassembled WGS sequence"/>
</dbReference>
<feature type="domain" description="ABC transporter" evidence="8">
    <location>
        <begin position="26"/>
        <end position="58"/>
    </location>
</feature>
<dbReference type="GO" id="GO:0016020">
    <property type="term" value="C:membrane"/>
    <property type="evidence" value="ECO:0007669"/>
    <property type="project" value="UniProtKB-SubCell"/>
</dbReference>
<comment type="similarity">
    <text evidence="2">Belongs to the ABC transporter superfamily.</text>
</comment>
<keyword evidence="9" id="KW-0067">ATP-binding</keyword>
<proteinExistence type="inferred from homology"/>
<dbReference type="SUPFAM" id="SSF52540">
    <property type="entry name" value="P-loop containing nucleoside triphosphate hydrolases"/>
    <property type="match status" value="1"/>
</dbReference>
<dbReference type="Pfam" id="PF00005">
    <property type="entry name" value="ABC_tran"/>
    <property type="match status" value="1"/>
</dbReference>
<keyword evidence="6" id="KW-1278">Translocase</keyword>
<dbReference type="EMBL" id="QHBU01000004">
    <property type="protein sequence ID" value="PZR84326.1"/>
    <property type="molecule type" value="Genomic_DNA"/>
</dbReference>
<comment type="caution">
    <text evidence="9">The sequence shown here is derived from an EMBL/GenBank/DDBJ whole genome shotgun (WGS) entry which is preliminary data.</text>
</comment>
<organism evidence="9 10">
    <name type="scientific">Candidatus Aeolococcus gillhamiae</name>
    <dbReference type="NCBI Taxonomy" id="3127015"/>
    <lineage>
        <taxon>Bacteria</taxon>
        <taxon>Bacillati</taxon>
        <taxon>Candidatus Dormiibacterota</taxon>
        <taxon>Candidatus Dormibacteria</taxon>
        <taxon>Candidatus Aeolococcales</taxon>
        <taxon>Candidatus Aeolococcaceae</taxon>
        <taxon>Candidatus Aeolococcus</taxon>
    </lineage>
</organism>
<keyword evidence="5" id="KW-0997">Cell inner membrane</keyword>
<dbReference type="InterPro" id="IPR050388">
    <property type="entry name" value="ABC_Ni/Peptide_Import"/>
</dbReference>
<gene>
    <name evidence="9" type="ORF">DLM65_00085</name>
</gene>
<keyword evidence="7" id="KW-0472">Membrane</keyword>
<evidence type="ECO:0000313" key="9">
    <source>
        <dbReference type="EMBL" id="PZR84326.1"/>
    </source>
</evidence>
<dbReference type="GO" id="GO:0016887">
    <property type="term" value="F:ATP hydrolysis activity"/>
    <property type="evidence" value="ECO:0007669"/>
    <property type="project" value="InterPro"/>
</dbReference>
<evidence type="ECO:0000256" key="6">
    <source>
        <dbReference type="ARBA" id="ARBA00022967"/>
    </source>
</evidence>
<dbReference type="PANTHER" id="PTHR43297">
    <property type="entry name" value="OLIGOPEPTIDE TRANSPORT ATP-BINDING PROTEIN APPD"/>
    <property type="match status" value="1"/>
</dbReference>